<evidence type="ECO:0000256" key="3">
    <source>
        <dbReference type="ARBA" id="ARBA00022777"/>
    </source>
</evidence>
<dbReference type="Pfam" id="PF00069">
    <property type="entry name" value="Pkinase"/>
    <property type="match status" value="1"/>
</dbReference>
<dbReference type="PANTHER" id="PTHR43671">
    <property type="entry name" value="SERINE/THREONINE-PROTEIN KINASE NEK"/>
    <property type="match status" value="1"/>
</dbReference>
<evidence type="ECO:0000259" key="6">
    <source>
        <dbReference type="PROSITE" id="PS50011"/>
    </source>
</evidence>
<protein>
    <recommendedName>
        <fullName evidence="6">Protein kinase domain-containing protein</fullName>
    </recommendedName>
</protein>
<dbReference type="PROSITE" id="PS50011">
    <property type="entry name" value="PROTEIN_KINASE_DOM"/>
    <property type="match status" value="1"/>
</dbReference>
<dbReference type="Proteomes" id="UP001295684">
    <property type="component" value="Unassembled WGS sequence"/>
</dbReference>
<organism evidence="7 8">
    <name type="scientific">Euplotes crassus</name>
    <dbReference type="NCBI Taxonomy" id="5936"/>
    <lineage>
        <taxon>Eukaryota</taxon>
        <taxon>Sar</taxon>
        <taxon>Alveolata</taxon>
        <taxon>Ciliophora</taxon>
        <taxon>Intramacronucleata</taxon>
        <taxon>Spirotrichea</taxon>
        <taxon>Hypotrichia</taxon>
        <taxon>Euplotida</taxon>
        <taxon>Euplotidae</taxon>
        <taxon>Moneuplotes</taxon>
    </lineage>
</organism>
<dbReference type="InterPro" id="IPR050660">
    <property type="entry name" value="NEK_Ser/Thr_kinase"/>
</dbReference>
<evidence type="ECO:0000313" key="7">
    <source>
        <dbReference type="EMBL" id="CAI2378272.1"/>
    </source>
</evidence>
<evidence type="ECO:0000256" key="1">
    <source>
        <dbReference type="ARBA" id="ARBA00022679"/>
    </source>
</evidence>
<dbReference type="PANTHER" id="PTHR43671:SF85">
    <property type="entry name" value="KINASE, PUTATIVE-RELATED"/>
    <property type="match status" value="1"/>
</dbReference>
<keyword evidence="1" id="KW-0808">Transferase</keyword>
<keyword evidence="2" id="KW-0547">Nucleotide-binding</keyword>
<dbReference type="InterPro" id="IPR000719">
    <property type="entry name" value="Prot_kinase_dom"/>
</dbReference>
<dbReference type="AlphaFoldDB" id="A0AAD1XTJ0"/>
<gene>
    <name evidence="7" type="ORF">ECRASSUSDP1_LOCUS19667</name>
</gene>
<evidence type="ECO:0000256" key="2">
    <source>
        <dbReference type="ARBA" id="ARBA00022741"/>
    </source>
</evidence>
<dbReference type="Gene3D" id="1.10.510.10">
    <property type="entry name" value="Transferase(Phosphotransferase) domain 1"/>
    <property type="match status" value="1"/>
</dbReference>
<dbReference type="Gene3D" id="3.30.200.20">
    <property type="entry name" value="Phosphorylase Kinase, domain 1"/>
    <property type="match status" value="1"/>
</dbReference>
<comment type="caution">
    <text evidence="7">The sequence shown here is derived from an EMBL/GenBank/DDBJ whole genome shotgun (WGS) entry which is preliminary data.</text>
</comment>
<keyword evidence="8" id="KW-1185">Reference proteome</keyword>
<keyword evidence="3" id="KW-0418">Kinase</keyword>
<feature type="domain" description="Protein kinase" evidence="6">
    <location>
        <begin position="1"/>
        <end position="217"/>
    </location>
</feature>
<feature type="region of interest" description="Disordered" evidence="5">
    <location>
        <begin position="381"/>
        <end position="407"/>
    </location>
</feature>
<accession>A0AAD1XTJ0</accession>
<dbReference type="EMBL" id="CAMPGE010019979">
    <property type="protein sequence ID" value="CAI2378272.1"/>
    <property type="molecule type" value="Genomic_DNA"/>
</dbReference>
<dbReference type="PROSITE" id="PS00108">
    <property type="entry name" value="PROTEIN_KINASE_ST"/>
    <property type="match status" value="1"/>
</dbReference>
<keyword evidence="4" id="KW-0067">ATP-binding</keyword>
<dbReference type="GO" id="GO:0004674">
    <property type="term" value="F:protein serine/threonine kinase activity"/>
    <property type="evidence" value="ECO:0007669"/>
    <property type="project" value="TreeGrafter"/>
</dbReference>
<evidence type="ECO:0000313" key="8">
    <source>
        <dbReference type="Proteomes" id="UP001295684"/>
    </source>
</evidence>
<evidence type="ECO:0000256" key="4">
    <source>
        <dbReference type="ARBA" id="ARBA00022840"/>
    </source>
</evidence>
<dbReference type="InterPro" id="IPR008271">
    <property type="entry name" value="Ser/Thr_kinase_AS"/>
</dbReference>
<dbReference type="SUPFAM" id="SSF56112">
    <property type="entry name" value="Protein kinase-like (PK-like)"/>
    <property type="match status" value="1"/>
</dbReference>
<evidence type="ECO:0000256" key="5">
    <source>
        <dbReference type="SAM" id="MobiDB-lite"/>
    </source>
</evidence>
<reference evidence="7" key="1">
    <citation type="submission" date="2023-07" db="EMBL/GenBank/DDBJ databases">
        <authorList>
            <consortium name="AG Swart"/>
            <person name="Singh M."/>
            <person name="Singh A."/>
            <person name="Seah K."/>
            <person name="Emmerich C."/>
        </authorList>
    </citation>
    <scope>NUCLEOTIDE SEQUENCE</scope>
    <source>
        <strain evidence="7">DP1</strain>
    </source>
</reference>
<dbReference type="SMART" id="SM00220">
    <property type="entry name" value="S_TKc"/>
    <property type="match status" value="1"/>
</dbReference>
<dbReference type="GO" id="GO:0005524">
    <property type="term" value="F:ATP binding"/>
    <property type="evidence" value="ECO:0007669"/>
    <property type="project" value="UniProtKB-KW"/>
</dbReference>
<proteinExistence type="predicted"/>
<name>A0AAD1XTJ0_EUPCR</name>
<sequence length="556" mass="64013">MVREFVLLKNIHHDNIIKCYTSFVENEFLYIVMEYAEGGDLLSLIHKQKESRKFFSEKVLWQYAWELCLGLLHIHSNDIIHRDIKTLNVMIKNGVLKIGDLGESRTLNKTDYLSGKMVGTPMFLAPEVIKNQNYDHRVDIYAFGCVMYHLAALEPPFYSEDFETLLKNIKYKSPKPLLGCYSPKLKGFIMKLLAKKVSNRPFVAELFSLFPTSFRFMNLVDLSNFKKCGKIDDISIKKSIIDKGLQEIGNEFIALKNRQMMKKINFKNNINRRNQQITLNLANVFHQRQVGRRDGNPMVKDNLISKPKVVVDGDHSFSNDSDSIIRAVLEDNQGNSCPFKKRNKSTKTINAAKRRSSLKICIQEDSKGIEFKGQTYFSNHASQLSAEKRPPSSEFPDLKRTDRPKKESCNSALEVHHKDGRINLEIPISSNYQTIRKNVGHHGASQDRSRMLPKLKNIDHQWNTANTKTTSNEASEQGRYTNFKSLNNFALKPNKGHRKSVEAPVSEYTSQDIYYSKSGDRNRVSLHTHANRFNPNCKMISPQKKKNSKKFNIHMI</sequence>
<feature type="compositionally biased region" description="Basic and acidic residues" evidence="5">
    <location>
        <begin position="386"/>
        <end position="407"/>
    </location>
</feature>
<dbReference type="InterPro" id="IPR011009">
    <property type="entry name" value="Kinase-like_dom_sf"/>
</dbReference>